<sequence>MNWLLTIVGILVFLLIIVSITKLKVIIDLHHAGDDDHIIIKLFAWSGILRYTIKIPLIKIDKESPGIVVKHEEIAGNQKDKSNKGKNKFTPRDILLGIEDTTIIVQHVVNIHKIVRLFLSKVYITKFNWNTTLGIGDAAQTGLIVGLGWSLKGTLIGVISQYMKLMVHPTISITPSFQIPISETKLSCIFHFRIGHAILAGIRLIKYWKGGLPKFKTKPLSMLSGNQNKSV</sequence>
<dbReference type="EMBL" id="JADCLJ010000019">
    <property type="protein sequence ID" value="MBE4908277.1"/>
    <property type="molecule type" value="Genomic_DNA"/>
</dbReference>
<proteinExistence type="predicted"/>
<comment type="caution">
    <text evidence="1">The sequence shown here is derived from an EMBL/GenBank/DDBJ whole genome shotgun (WGS) entry which is preliminary data.</text>
</comment>
<protein>
    <submittedName>
        <fullName evidence="1">DUF2953 domain-containing protein</fullName>
    </submittedName>
</protein>
<keyword evidence="2" id="KW-1185">Reference proteome</keyword>
<organism evidence="1 2">
    <name type="scientific">Litchfieldia luteola</name>
    <dbReference type="NCBI Taxonomy" id="682179"/>
    <lineage>
        <taxon>Bacteria</taxon>
        <taxon>Bacillati</taxon>
        <taxon>Bacillota</taxon>
        <taxon>Bacilli</taxon>
        <taxon>Bacillales</taxon>
        <taxon>Bacillaceae</taxon>
        <taxon>Litchfieldia</taxon>
    </lineage>
</organism>
<name>A0ABR9QIE7_9BACI</name>
<gene>
    <name evidence="1" type="ORF">IMZ08_09435</name>
</gene>
<accession>A0ABR9QIE7</accession>
<dbReference type="RefSeq" id="WP_193535807.1">
    <property type="nucleotide sequence ID" value="NZ_JADCLJ010000019.1"/>
</dbReference>
<evidence type="ECO:0000313" key="1">
    <source>
        <dbReference type="EMBL" id="MBE4908277.1"/>
    </source>
</evidence>
<dbReference type="Proteomes" id="UP001516662">
    <property type="component" value="Unassembled WGS sequence"/>
</dbReference>
<dbReference type="Pfam" id="PF11167">
    <property type="entry name" value="DUF2953"/>
    <property type="match status" value="1"/>
</dbReference>
<dbReference type="InterPro" id="IPR021338">
    <property type="entry name" value="DUF2953"/>
</dbReference>
<reference evidence="1 2" key="1">
    <citation type="submission" date="2020-10" db="EMBL/GenBank/DDBJ databases">
        <title>Bacillus sp. HD4P25, an endophyte from a halophyte.</title>
        <authorList>
            <person name="Sun J.-Q."/>
        </authorList>
    </citation>
    <scope>NUCLEOTIDE SEQUENCE [LARGE SCALE GENOMIC DNA]</scope>
    <source>
        <strain evidence="1 2">YIM 93174</strain>
    </source>
</reference>
<evidence type="ECO:0000313" key="2">
    <source>
        <dbReference type="Proteomes" id="UP001516662"/>
    </source>
</evidence>